<comment type="caution">
    <text evidence="1">The sequence shown here is derived from an EMBL/GenBank/DDBJ whole genome shotgun (WGS) entry which is preliminary data.</text>
</comment>
<evidence type="ECO:0000313" key="2">
    <source>
        <dbReference type="Proteomes" id="UP001346869"/>
    </source>
</evidence>
<name>A0AAN8AS88_ELEMC</name>
<gene>
    <name evidence="1" type="ORF">PBY51_011282</name>
</gene>
<protein>
    <submittedName>
        <fullName evidence="1">Uncharacterized protein</fullName>
    </submittedName>
</protein>
<dbReference type="Gene3D" id="3.30.420.10">
    <property type="entry name" value="Ribonuclease H-like superfamily/Ribonuclease H"/>
    <property type="match status" value="1"/>
</dbReference>
<dbReference type="InterPro" id="IPR036397">
    <property type="entry name" value="RNaseH_sf"/>
</dbReference>
<reference evidence="1 2" key="1">
    <citation type="journal article" date="2023" name="Genes (Basel)">
        <title>Chromosome-Level Genome Assembly and Circadian Gene Repertoire of the Patagonia Blennie Eleginops maclovinus-The Closest Ancestral Proxy of Antarctic Cryonotothenioids.</title>
        <authorList>
            <person name="Cheng C.C."/>
            <person name="Rivera-Colon A.G."/>
            <person name="Minhas B.F."/>
            <person name="Wilson L."/>
            <person name="Rayamajhi N."/>
            <person name="Vargas-Chacoff L."/>
            <person name="Catchen J.M."/>
        </authorList>
    </citation>
    <scope>NUCLEOTIDE SEQUENCE [LARGE SCALE GENOMIC DNA]</scope>
    <source>
        <strain evidence="1">JMC-PN-2008</strain>
    </source>
</reference>
<reference evidence="1 2" key="2">
    <citation type="journal article" date="2023" name="Mol. Biol. Evol.">
        <title>Genomics of Secondarily Temperate Adaptation in the Only Non-Antarctic Icefish.</title>
        <authorList>
            <person name="Rivera-Colon A.G."/>
            <person name="Rayamajhi N."/>
            <person name="Minhas B.F."/>
            <person name="Madrigal G."/>
            <person name="Bilyk K.T."/>
            <person name="Yoon V."/>
            <person name="Hune M."/>
            <person name="Gregory S."/>
            <person name="Cheng C.H.C."/>
            <person name="Catchen J.M."/>
        </authorList>
    </citation>
    <scope>NUCLEOTIDE SEQUENCE [LARGE SCALE GENOMIC DNA]</scope>
    <source>
        <strain evidence="1">JMC-PN-2008</strain>
    </source>
</reference>
<dbReference type="GO" id="GO:0003676">
    <property type="term" value="F:nucleic acid binding"/>
    <property type="evidence" value="ECO:0007669"/>
    <property type="project" value="InterPro"/>
</dbReference>
<accession>A0AAN8AS88</accession>
<dbReference type="SUPFAM" id="SSF53098">
    <property type="entry name" value="Ribonuclease H-like"/>
    <property type="match status" value="1"/>
</dbReference>
<keyword evidence="2" id="KW-1185">Reference proteome</keyword>
<organism evidence="1 2">
    <name type="scientific">Eleginops maclovinus</name>
    <name type="common">Patagonian blennie</name>
    <name type="synonym">Eleginus maclovinus</name>
    <dbReference type="NCBI Taxonomy" id="56733"/>
    <lineage>
        <taxon>Eukaryota</taxon>
        <taxon>Metazoa</taxon>
        <taxon>Chordata</taxon>
        <taxon>Craniata</taxon>
        <taxon>Vertebrata</taxon>
        <taxon>Euteleostomi</taxon>
        <taxon>Actinopterygii</taxon>
        <taxon>Neopterygii</taxon>
        <taxon>Teleostei</taxon>
        <taxon>Neoteleostei</taxon>
        <taxon>Acanthomorphata</taxon>
        <taxon>Eupercaria</taxon>
        <taxon>Perciformes</taxon>
        <taxon>Notothenioidei</taxon>
        <taxon>Eleginopidae</taxon>
        <taxon>Eleginops</taxon>
    </lineage>
</organism>
<dbReference type="InterPro" id="IPR012337">
    <property type="entry name" value="RNaseH-like_sf"/>
</dbReference>
<dbReference type="AlphaFoldDB" id="A0AAN8AS88"/>
<dbReference type="EMBL" id="JAUZQC010000008">
    <property type="protein sequence ID" value="KAK5866729.1"/>
    <property type="molecule type" value="Genomic_DNA"/>
</dbReference>
<dbReference type="PANTHER" id="PTHR47331">
    <property type="entry name" value="PHD-TYPE DOMAIN-CONTAINING PROTEIN"/>
    <property type="match status" value="1"/>
</dbReference>
<proteinExistence type="predicted"/>
<dbReference type="PANTHER" id="PTHR47331:SF2">
    <property type="match status" value="1"/>
</dbReference>
<dbReference type="Proteomes" id="UP001346869">
    <property type="component" value="Unassembled WGS sequence"/>
</dbReference>
<evidence type="ECO:0000313" key="1">
    <source>
        <dbReference type="EMBL" id="KAK5866729.1"/>
    </source>
</evidence>
<sequence>MASRAMHTDVVSDQSTEGFLLAYQRFTALRGHPKKLWSDPGKNFVGARPALKELYLFLDQLGKSELENEASKHGTEWSWKIHPADSPHRDGAAEAAVRAVKRALQNLGGEGLFTWSEFQTFLFMAANLEQH</sequence>